<name>A0A1M6SD66_9BACL</name>
<dbReference type="AlphaFoldDB" id="A0A1M6SD66"/>
<dbReference type="InterPro" id="IPR021246">
    <property type="entry name" value="DUF2797"/>
</dbReference>
<dbReference type="RefSeq" id="WP_129583587.1">
    <property type="nucleotide sequence ID" value="NZ_FRAF01000013.1"/>
</dbReference>
<gene>
    <name evidence="1" type="ORF">SAMN05443507_113104</name>
</gene>
<protein>
    <recommendedName>
        <fullName evidence="3">DUF2797 domain-containing protein</fullName>
    </recommendedName>
</protein>
<reference evidence="2" key="1">
    <citation type="submission" date="2016-11" db="EMBL/GenBank/DDBJ databases">
        <authorList>
            <person name="Varghese N."/>
            <person name="Submissions S."/>
        </authorList>
    </citation>
    <scope>NUCLEOTIDE SEQUENCE [LARGE SCALE GENOMIC DNA]</scope>
    <source>
        <strain evidence="2">USBA-503</strain>
    </source>
</reference>
<organism evidence="1 2">
    <name type="scientific">Alicyclobacillus tolerans</name>
    <dbReference type="NCBI Taxonomy" id="90970"/>
    <lineage>
        <taxon>Bacteria</taxon>
        <taxon>Bacillati</taxon>
        <taxon>Bacillota</taxon>
        <taxon>Bacilli</taxon>
        <taxon>Bacillales</taxon>
        <taxon>Alicyclobacillaceae</taxon>
        <taxon>Alicyclobacillus</taxon>
    </lineage>
</organism>
<dbReference type="Proteomes" id="UP000184016">
    <property type="component" value="Unassembled WGS sequence"/>
</dbReference>
<dbReference type="OrthoDB" id="9775734at2"/>
<keyword evidence="2" id="KW-1185">Reference proteome</keyword>
<evidence type="ECO:0000313" key="2">
    <source>
        <dbReference type="Proteomes" id="UP000184016"/>
    </source>
</evidence>
<accession>A0A1M6SD66</accession>
<sequence>MKKFLSDRNFYIYKYIMKDGLIVLYHSASGVYYNLKLVPNEPVDYYIKLSESEIHLNKLLGRTIRMKITGEMFCIHCHRKVKKLYNNGYCYPCFVSLAECDLCVLKPETCHFHQGTCRDENYALNHCMIPHYVYLSYTDKSKVGLTRAGRELARWMEQGAIAGKLLCSVSTRKVAGEIEHLLTEYVADKTNWRKMINTHFIDEDEFASTYQLLFEKIKILNVDEIEMVNHSRCYRFFYPMDPLYSQSKLPVSPASLKENEEFEDTLISLKAHYLIFKNCVINMRRYQGYMINVSY</sequence>
<proteinExistence type="predicted"/>
<evidence type="ECO:0000313" key="1">
    <source>
        <dbReference type="EMBL" id="SHK42615.1"/>
    </source>
</evidence>
<dbReference type="EMBL" id="FRAF01000013">
    <property type="protein sequence ID" value="SHK42615.1"/>
    <property type="molecule type" value="Genomic_DNA"/>
</dbReference>
<dbReference type="STRING" id="1830138.SAMN05443507_113104"/>
<dbReference type="Pfam" id="PF10977">
    <property type="entry name" value="DUF2797"/>
    <property type="match status" value="1"/>
</dbReference>
<evidence type="ECO:0008006" key="3">
    <source>
        <dbReference type="Google" id="ProtNLM"/>
    </source>
</evidence>